<dbReference type="OrthoDB" id="6587998at2759"/>
<evidence type="ECO:0000313" key="8">
    <source>
        <dbReference type="RefSeq" id="XP_025424676.1"/>
    </source>
</evidence>
<evidence type="ECO:0000256" key="2">
    <source>
        <dbReference type="ARBA" id="ARBA00022771"/>
    </source>
</evidence>
<keyword evidence="7" id="KW-1185">Reference proteome</keyword>
<sequence length="289" mass="33864">MPMCSSCTTNIIKAPSVNCNDCKQFWHAKCQKLNKEDADYIKESGTIWRCDKCTAERRASLQMENKITEENTNLSEIKSIILEFKDSFQNFKDESYSNFNTLNNKINMIDQILTENNLLKSQINQLENKIEIMERRLIANDVVIDGIPENKLENCAELVQQIGKELKINIDKTLINDCHRIGPIRNGEHPRRILVTFMSQQEKVQILKARQINRNFSTKYINIQPDKPIYIRENLTSKGNKMFKEARDLRKQLNYQFVWTKNGIVFLRKNETDKIIRIDNEDVIQSLKS</sequence>
<dbReference type="InterPro" id="IPR057251">
    <property type="entry name" value="FP_C"/>
</dbReference>
<evidence type="ECO:0000313" key="7">
    <source>
        <dbReference type="Proteomes" id="UP000694846"/>
    </source>
</evidence>
<keyword evidence="5" id="KW-0175">Coiled coil</keyword>
<evidence type="ECO:0000256" key="4">
    <source>
        <dbReference type="PROSITE-ProRule" id="PRU00146"/>
    </source>
</evidence>
<feature type="coiled-coil region" evidence="5">
    <location>
        <begin position="109"/>
        <end position="136"/>
    </location>
</feature>
<dbReference type="InterPro" id="IPR013083">
    <property type="entry name" value="Znf_RING/FYVE/PHD"/>
</dbReference>
<proteinExistence type="predicted"/>
<dbReference type="PROSITE" id="PS50016">
    <property type="entry name" value="ZF_PHD_2"/>
    <property type="match status" value="1"/>
</dbReference>
<protein>
    <submittedName>
        <fullName evidence="8">Uncharacterized protein LOC112693697</fullName>
    </submittedName>
</protein>
<keyword evidence="1" id="KW-0479">Metal-binding</keyword>
<dbReference type="SUPFAM" id="SSF57903">
    <property type="entry name" value="FYVE/PHD zinc finger"/>
    <property type="match status" value="1"/>
</dbReference>
<dbReference type="InterPro" id="IPR011011">
    <property type="entry name" value="Znf_FYVE_PHD"/>
</dbReference>
<dbReference type="Proteomes" id="UP000694846">
    <property type="component" value="Unplaced"/>
</dbReference>
<accession>A0A8B8GPZ0</accession>
<evidence type="ECO:0000256" key="3">
    <source>
        <dbReference type="ARBA" id="ARBA00022833"/>
    </source>
</evidence>
<evidence type="ECO:0000256" key="1">
    <source>
        <dbReference type="ARBA" id="ARBA00022723"/>
    </source>
</evidence>
<feature type="domain" description="PHD-type" evidence="6">
    <location>
        <begin position="1"/>
        <end position="56"/>
    </location>
</feature>
<reference evidence="8" key="1">
    <citation type="submission" date="2025-08" db="UniProtKB">
        <authorList>
            <consortium name="RefSeq"/>
        </authorList>
    </citation>
    <scope>IDENTIFICATION</scope>
    <source>
        <tissue evidence="8">Whole body</tissue>
    </source>
</reference>
<dbReference type="InterPro" id="IPR019786">
    <property type="entry name" value="Zinc_finger_PHD-type_CS"/>
</dbReference>
<dbReference type="Gene3D" id="3.30.70.1820">
    <property type="entry name" value="L1 transposable element, RRM domain"/>
    <property type="match status" value="1"/>
</dbReference>
<keyword evidence="3" id="KW-0862">Zinc</keyword>
<name>A0A8B8GPZ0_9HEMI</name>
<dbReference type="RefSeq" id="XP_025424676.1">
    <property type="nucleotide sequence ID" value="XM_025568891.1"/>
</dbReference>
<evidence type="ECO:0000259" key="6">
    <source>
        <dbReference type="PROSITE" id="PS50016"/>
    </source>
</evidence>
<organism evidence="7 8">
    <name type="scientific">Sipha flava</name>
    <name type="common">yellow sugarcane aphid</name>
    <dbReference type="NCBI Taxonomy" id="143950"/>
    <lineage>
        <taxon>Eukaryota</taxon>
        <taxon>Metazoa</taxon>
        <taxon>Ecdysozoa</taxon>
        <taxon>Arthropoda</taxon>
        <taxon>Hexapoda</taxon>
        <taxon>Insecta</taxon>
        <taxon>Pterygota</taxon>
        <taxon>Neoptera</taxon>
        <taxon>Paraneoptera</taxon>
        <taxon>Hemiptera</taxon>
        <taxon>Sternorrhyncha</taxon>
        <taxon>Aphidomorpha</taxon>
        <taxon>Aphidoidea</taxon>
        <taxon>Aphididae</taxon>
        <taxon>Sipha</taxon>
    </lineage>
</organism>
<dbReference type="Gene3D" id="3.30.40.10">
    <property type="entry name" value="Zinc/RING finger domain, C3HC4 (zinc finger)"/>
    <property type="match status" value="1"/>
</dbReference>
<dbReference type="GO" id="GO:0008270">
    <property type="term" value="F:zinc ion binding"/>
    <property type="evidence" value="ECO:0007669"/>
    <property type="project" value="UniProtKB-KW"/>
</dbReference>
<dbReference type="PROSITE" id="PS01359">
    <property type="entry name" value="ZF_PHD_1"/>
    <property type="match status" value="1"/>
</dbReference>
<keyword evidence="2 4" id="KW-0863">Zinc-finger</keyword>
<dbReference type="AlphaFoldDB" id="A0A8B8GPZ0"/>
<dbReference type="InterPro" id="IPR019787">
    <property type="entry name" value="Znf_PHD-finger"/>
</dbReference>
<gene>
    <name evidence="8" type="primary">LOC112693697</name>
</gene>
<dbReference type="GeneID" id="112693697"/>
<evidence type="ECO:0000256" key="5">
    <source>
        <dbReference type="SAM" id="Coils"/>
    </source>
</evidence>
<dbReference type="Pfam" id="PF25298">
    <property type="entry name" value="Baculo_FP_2nd"/>
    <property type="match status" value="1"/>
</dbReference>